<feature type="domain" description="ABC transporter" evidence="11">
    <location>
        <begin position="263"/>
        <end position="474"/>
    </location>
</feature>
<keyword evidence="12" id="KW-0378">Hydrolase</keyword>
<dbReference type="RefSeq" id="WP_060813038.1">
    <property type="nucleotide sequence ID" value="NZ_JBHULA010000042.1"/>
</dbReference>
<dbReference type="GO" id="GO:0005524">
    <property type="term" value="F:ATP binding"/>
    <property type="evidence" value="ECO:0007669"/>
    <property type="project" value="UniProtKB-KW"/>
</dbReference>
<comment type="subcellular location">
    <subcellularLocation>
        <location evidence="1">Cell membrane</location>
        <topology evidence="1">Peripheral membrane protein</topology>
    </subcellularLocation>
</comment>
<evidence type="ECO:0000256" key="1">
    <source>
        <dbReference type="ARBA" id="ARBA00004202"/>
    </source>
</evidence>
<evidence type="ECO:0000259" key="11">
    <source>
        <dbReference type="PROSITE" id="PS50893"/>
    </source>
</evidence>
<dbReference type="CDD" id="cd03225">
    <property type="entry name" value="ABC_cobalt_CbiO_domain1"/>
    <property type="match status" value="1"/>
</dbReference>
<dbReference type="InterPro" id="IPR050095">
    <property type="entry name" value="ECF_ABC_transporter_ATP-bd"/>
</dbReference>
<dbReference type="PROSITE" id="PS00211">
    <property type="entry name" value="ABC_TRANSPORTER_1"/>
    <property type="match status" value="2"/>
</dbReference>
<evidence type="ECO:0000313" key="12">
    <source>
        <dbReference type="EMBL" id="STD84167.1"/>
    </source>
</evidence>
<evidence type="ECO:0000256" key="5">
    <source>
        <dbReference type="ARBA" id="ARBA00022737"/>
    </source>
</evidence>
<dbReference type="SMART" id="SM00382">
    <property type="entry name" value="AAA"/>
    <property type="match status" value="2"/>
</dbReference>
<keyword evidence="8" id="KW-1278">Translocase</keyword>
<evidence type="ECO:0000256" key="7">
    <source>
        <dbReference type="ARBA" id="ARBA00022840"/>
    </source>
</evidence>
<evidence type="ECO:0000256" key="8">
    <source>
        <dbReference type="ARBA" id="ARBA00022967"/>
    </source>
</evidence>
<keyword evidence="6" id="KW-0547">Nucleotide-binding</keyword>
<dbReference type="PROSITE" id="PS50893">
    <property type="entry name" value="ABC_TRANSPORTER_2"/>
    <property type="match status" value="2"/>
</dbReference>
<dbReference type="GO" id="GO:0043190">
    <property type="term" value="C:ATP-binding cassette (ABC) transporter complex"/>
    <property type="evidence" value="ECO:0007669"/>
    <property type="project" value="TreeGrafter"/>
</dbReference>
<keyword evidence="7 12" id="KW-0067">ATP-binding</keyword>
<comment type="similarity">
    <text evidence="2">Belongs to the ABC transporter superfamily.</text>
</comment>
<dbReference type="InterPro" id="IPR003439">
    <property type="entry name" value="ABC_transporter-like_ATP-bd"/>
</dbReference>
<keyword evidence="13" id="KW-1185">Reference proteome</keyword>
<evidence type="ECO:0000256" key="9">
    <source>
        <dbReference type="ARBA" id="ARBA00023136"/>
    </source>
</evidence>
<accession>A0A376H054</accession>
<dbReference type="Gene3D" id="3.40.50.300">
    <property type="entry name" value="P-loop containing nucleotide triphosphate hydrolases"/>
    <property type="match status" value="2"/>
</dbReference>
<dbReference type="EC" id="3.6.3.-" evidence="12"/>
<evidence type="ECO:0000256" key="2">
    <source>
        <dbReference type="ARBA" id="ARBA00005417"/>
    </source>
</evidence>
<evidence type="ECO:0000256" key="4">
    <source>
        <dbReference type="ARBA" id="ARBA00022475"/>
    </source>
</evidence>
<evidence type="ECO:0000256" key="10">
    <source>
        <dbReference type="ARBA" id="ARBA00025157"/>
    </source>
</evidence>
<protein>
    <submittedName>
        <fullName evidence="12">ABC transporter ATP-binding protein</fullName>
        <ecNumber evidence="12">3.6.3.-</ecNumber>
    </submittedName>
</protein>
<dbReference type="Proteomes" id="UP000254807">
    <property type="component" value="Unassembled WGS sequence"/>
</dbReference>
<feature type="domain" description="ABC transporter" evidence="11">
    <location>
        <begin position="2"/>
        <end position="239"/>
    </location>
</feature>
<name>A0A376H054_ENTGA</name>
<dbReference type="PANTHER" id="PTHR43553:SF23">
    <property type="entry name" value="ABC TRANSPORTER ATP-BINDING COMPONENT"/>
    <property type="match status" value="1"/>
</dbReference>
<dbReference type="Pfam" id="PF00005">
    <property type="entry name" value="ABC_tran"/>
    <property type="match status" value="2"/>
</dbReference>
<dbReference type="InterPro" id="IPR017871">
    <property type="entry name" value="ABC_transporter-like_CS"/>
</dbReference>
<dbReference type="OrthoDB" id="501320at2"/>
<comment type="function">
    <text evidence="10">Probably part of an ABC transporter complex. Responsible for energy coupling to the transport system.</text>
</comment>
<dbReference type="GO" id="GO:0042626">
    <property type="term" value="F:ATPase-coupled transmembrane transporter activity"/>
    <property type="evidence" value="ECO:0007669"/>
    <property type="project" value="TreeGrafter"/>
</dbReference>
<keyword evidence="4" id="KW-1003">Cell membrane</keyword>
<evidence type="ECO:0000256" key="3">
    <source>
        <dbReference type="ARBA" id="ARBA00022448"/>
    </source>
</evidence>
<dbReference type="SUPFAM" id="SSF52540">
    <property type="entry name" value="P-loop containing nucleoside triphosphate hydrolases"/>
    <property type="match status" value="2"/>
</dbReference>
<dbReference type="InterPro" id="IPR015856">
    <property type="entry name" value="ABC_transpr_CbiO/EcfA_su"/>
</dbReference>
<dbReference type="GO" id="GO:0016887">
    <property type="term" value="F:ATP hydrolysis activity"/>
    <property type="evidence" value="ECO:0007669"/>
    <property type="project" value="InterPro"/>
</dbReference>
<keyword evidence="3" id="KW-0813">Transport</keyword>
<evidence type="ECO:0000313" key="13">
    <source>
        <dbReference type="Proteomes" id="UP000254807"/>
    </source>
</evidence>
<reference evidence="12 13" key="1">
    <citation type="submission" date="2018-06" db="EMBL/GenBank/DDBJ databases">
        <authorList>
            <consortium name="Pathogen Informatics"/>
            <person name="Doyle S."/>
        </authorList>
    </citation>
    <scope>NUCLEOTIDE SEQUENCE [LARGE SCALE GENOMIC DNA]</scope>
    <source>
        <strain evidence="12 13">NCTC12360</strain>
    </source>
</reference>
<dbReference type="EMBL" id="UFYW01000001">
    <property type="protein sequence ID" value="STD84167.1"/>
    <property type="molecule type" value="Genomic_DNA"/>
</dbReference>
<sequence>MITIENLSLKRGTQQVLKDVSCQIFAGEVVVLCGQSGSGKSTLLNVLNGLIPELYPAEMTGAVQVAGDSLPTEDFPAYARKIGVVFQNPKTQFFTTDVYSELAFTMENAGVEPVEIRKRIKEVAEQFSLSELLDASVFELSGGEKQRVAIACATMLSHDLFLFDEPSSNLDEEALQKIAAAIRLLKEQGKTIVIAEHRLSYLTGIADRYILLAEGRLVTEYTSEALLSHTPQQIHDLGLRRINEPQFELAINETEEASSSAGLIATNLQVTYRRQQQPALDIAKLVVPTRQVVGLIGPNGAGKSTLFQVFAGLKKCSAAQFWLHGQPINQKQLLRESFLVMQDVNLQLFFESVEKELLAKAARPERFEQVVTLLELEHLLRRHPQSLSGGEKQRVAIGSALLSGKRLLFFDEPTSGLDLQQMEEVGNLLQEVAKEVDLLAVISHDKEFLDETCPYVIQLEQGKLVDTYQLATNGE</sequence>
<evidence type="ECO:0000256" key="6">
    <source>
        <dbReference type="ARBA" id="ARBA00022741"/>
    </source>
</evidence>
<dbReference type="PANTHER" id="PTHR43553">
    <property type="entry name" value="HEAVY METAL TRANSPORTER"/>
    <property type="match status" value="1"/>
</dbReference>
<organism evidence="12 13">
    <name type="scientific">Enterococcus gallinarum</name>
    <dbReference type="NCBI Taxonomy" id="1353"/>
    <lineage>
        <taxon>Bacteria</taxon>
        <taxon>Bacillati</taxon>
        <taxon>Bacillota</taxon>
        <taxon>Bacilli</taxon>
        <taxon>Lactobacillales</taxon>
        <taxon>Enterococcaceae</taxon>
        <taxon>Enterococcus</taxon>
    </lineage>
</organism>
<dbReference type="InterPro" id="IPR003593">
    <property type="entry name" value="AAA+_ATPase"/>
</dbReference>
<gene>
    <name evidence="12" type="primary">ykoD_2</name>
    <name evidence="12" type="ORF">NCTC12360_02693</name>
</gene>
<proteinExistence type="inferred from homology"/>
<keyword evidence="9" id="KW-0472">Membrane</keyword>
<dbReference type="InterPro" id="IPR027417">
    <property type="entry name" value="P-loop_NTPase"/>
</dbReference>
<dbReference type="AlphaFoldDB" id="A0A376H054"/>
<keyword evidence="5" id="KW-0677">Repeat</keyword>